<comment type="similarity">
    <text evidence="7 11">Belongs to the DEAD box helicase family.</text>
</comment>
<dbReference type="InterPro" id="IPR001650">
    <property type="entry name" value="Helicase_C-like"/>
</dbReference>
<evidence type="ECO:0000259" key="13">
    <source>
        <dbReference type="PROSITE" id="PS51194"/>
    </source>
</evidence>
<evidence type="ECO:0000259" key="12">
    <source>
        <dbReference type="PROSITE" id="PS51192"/>
    </source>
</evidence>
<dbReference type="CDD" id="cd18787">
    <property type="entry name" value="SF2_C_DEAD"/>
    <property type="match status" value="1"/>
</dbReference>
<keyword evidence="5 11" id="KW-0347">Helicase</keyword>
<dbReference type="CDD" id="cd12252">
    <property type="entry name" value="RRM_DbpA"/>
    <property type="match status" value="1"/>
</dbReference>
<dbReference type="InterPro" id="IPR044742">
    <property type="entry name" value="DEAD/DEAH_RhlB"/>
</dbReference>
<dbReference type="RefSeq" id="WP_186835508.1">
    <property type="nucleotide sequence ID" value="NZ_JACOOQ010000021.1"/>
</dbReference>
<evidence type="ECO:0000256" key="9">
    <source>
        <dbReference type="ARBA" id="ARBA00067932"/>
    </source>
</evidence>
<dbReference type="Proteomes" id="UP000662088">
    <property type="component" value="Unassembled WGS sequence"/>
</dbReference>
<dbReference type="PROSITE" id="PS00039">
    <property type="entry name" value="DEAD_ATP_HELICASE"/>
    <property type="match status" value="1"/>
</dbReference>
<dbReference type="GO" id="GO:0003723">
    <property type="term" value="F:RNA binding"/>
    <property type="evidence" value="ECO:0007669"/>
    <property type="project" value="UniProtKB-ARBA"/>
</dbReference>
<sequence>MTKLTFNDLGLKEGLLKAITDLGFTTPSDIQAEAIPVALNGQDIIGQAQTGTGKTAAFGLPMLNNIANRKAISSIILAPTRELAIQVHDELVKLAKYEKLNVVAVYGGAPIHNQIRDIKKANIVVGTPGRVLDHIRRGTLPLDSVEFLVLDEADEMLNMGFIDDMEEIMKSIPEERQTLLFSATMPSQIKKLTKKYLKEDSVHIAIARKELTGSTITQNFFEVNNNERFETLCRLIDFDNPSAGIIFCKTKKGVDDLVSSMQSRGYMVEGMHGDMSQIQRMKTLAKFKNGSLKFLVATDVAARGIDVDGVTHVFNYELPQDIESYVHRIGRTGRAGRTGTAYSIISPREFGFLNQIKKVTKSNIVKKSVPTVEEIYNNKFAILLEEVSTIIEDNTDTSRFTKIAEELTEKFNATDVIASLIQNQFKNKLSFDYKNNEIASPKKEDVRLFFSAGKRDGLTIKLLLNYIKDNAKVGGRQIRDIDILENFTFVNVDYSIHKQILEKCSGKKINKRKVNVEVANKSRKRK</sequence>
<evidence type="ECO:0000256" key="6">
    <source>
        <dbReference type="ARBA" id="ARBA00022840"/>
    </source>
</evidence>
<dbReference type="InterPro" id="IPR014001">
    <property type="entry name" value="Helicase_ATP-bd"/>
</dbReference>
<dbReference type="Pfam" id="PF00271">
    <property type="entry name" value="Helicase_C"/>
    <property type="match status" value="1"/>
</dbReference>
<dbReference type="AlphaFoldDB" id="A0A8I0AF88"/>
<dbReference type="PROSITE" id="PS51192">
    <property type="entry name" value="HELICASE_ATP_BIND_1"/>
    <property type="match status" value="1"/>
</dbReference>
<keyword evidence="4 11" id="KW-0378">Hydrolase</keyword>
<dbReference type="CDD" id="cd00268">
    <property type="entry name" value="DEADc"/>
    <property type="match status" value="1"/>
</dbReference>
<feature type="domain" description="Helicase C-terminal" evidence="13">
    <location>
        <begin position="231"/>
        <end position="376"/>
    </location>
</feature>
<dbReference type="InterPro" id="IPR011545">
    <property type="entry name" value="DEAD/DEAH_box_helicase_dom"/>
</dbReference>
<evidence type="ECO:0000256" key="4">
    <source>
        <dbReference type="ARBA" id="ARBA00022801"/>
    </source>
</evidence>
<dbReference type="SUPFAM" id="SSF52540">
    <property type="entry name" value="P-loop containing nucleoside triphosphate hydrolases"/>
    <property type="match status" value="1"/>
</dbReference>
<dbReference type="SMART" id="SM00490">
    <property type="entry name" value="HELICc"/>
    <property type="match status" value="1"/>
</dbReference>
<dbReference type="Gene3D" id="3.30.70.330">
    <property type="match status" value="1"/>
</dbReference>
<keyword evidence="16" id="KW-1185">Reference proteome</keyword>
<evidence type="ECO:0000256" key="1">
    <source>
        <dbReference type="ARBA" id="ARBA00012552"/>
    </source>
</evidence>
<dbReference type="EMBL" id="JACOOQ010000021">
    <property type="protein sequence ID" value="MBC5641017.1"/>
    <property type="molecule type" value="Genomic_DNA"/>
</dbReference>
<reference evidence="15" key="1">
    <citation type="submission" date="2020-08" db="EMBL/GenBank/DDBJ databases">
        <title>Genome public.</title>
        <authorList>
            <person name="Liu C."/>
            <person name="Sun Q."/>
        </authorList>
    </citation>
    <scope>NUCLEOTIDE SEQUENCE</scope>
    <source>
        <strain evidence="15">NSJ-42</strain>
    </source>
</reference>
<dbReference type="InterPro" id="IPR027417">
    <property type="entry name" value="P-loop_NTPase"/>
</dbReference>
<dbReference type="InterPro" id="IPR005580">
    <property type="entry name" value="DbpA/CsdA_RNA-bd_dom"/>
</dbReference>
<dbReference type="PROSITE" id="PS51194">
    <property type="entry name" value="HELICASE_CTER"/>
    <property type="match status" value="1"/>
</dbReference>
<dbReference type="EC" id="3.6.4.13" evidence="1"/>
<proteinExistence type="inferred from homology"/>
<dbReference type="InterPro" id="IPR014014">
    <property type="entry name" value="RNA_helicase_DEAD_Q_motif"/>
</dbReference>
<dbReference type="GO" id="GO:0016787">
    <property type="term" value="F:hydrolase activity"/>
    <property type="evidence" value="ECO:0007669"/>
    <property type="project" value="UniProtKB-KW"/>
</dbReference>
<keyword evidence="3 11" id="KW-0547">Nucleotide-binding</keyword>
<keyword evidence="6 11" id="KW-0067">ATP-binding</keyword>
<evidence type="ECO:0000313" key="16">
    <source>
        <dbReference type="Proteomes" id="UP000662088"/>
    </source>
</evidence>
<dbReference type="Pfam" id="PF03880">
    <property type="entry name" value="DbpA"/>
    <property type="match status" value="1"/>
</dbReference>
<dbReference type="PANTHER" id="PTHR47959:SF1">
    <property type="entry name" value="ATP-DEPENDENT RNA HELICASE DBPA"/>
    <property type="match status" value="1"/>
</dbReference>
<dbReference type="PANTHER" id="PTHR47959">
    <property type="entry name" value="ATP-DEPENDENT RNA HELICASE RHLE-RELATED"/>
    <property type="match status" value="1"/>
</dbReference>
<dbReference type="Pfam" id="PF00270">
    <property type="entry name" value="DEAD"/>
    <property type="match status" value="1"/>
</dbReference>
<name>A0A8I0AF88_9CLOT</name>
<comment type="catalytic activity">
    <reaction evidence="8">
        <text>ATP + H2O = ADP + phosphate + H(+)</text>
        <dbReference type="Rhea" id="RHEA:13065"/>
        <dbReference type="ChEBI" id="CHEBI:15377"/>
        <dbReference type="ChEBI" id="CHEBI:15378"/>
        <dbReference type="ChEBI" id="CHEBI:30616"/>
        <dbReference type="ChEBI" id="CHEBI:43474"/>
        <dbReference type="ChEBI" id="CHEBI:456216"/>
        <dbReference type="EC" id="3.6.4.13"/>
    </reaction>
</comment>
<dbReference type="FunFam" id="3.40.50.300:FF:000108">
    <property type="entry name" value="ATP-dependent RNA helicase RhlE"/>
    <property type="match status" value="1"/>
</dbReference>
<feature type="short sequence motif" description="Q motif" evidence="10">
    <location>
        <begin position="4"/>
        <end position="32"/>
    </location>
</feature>
<evidence type="ECO:0000256" key="8">
    <source>
        <dbReference type="ARBA" id="ARBA00047984"/>
    </source>
</evidence>
<dbReference type="SMART" id="SM00487">
    <property type="entry name" value="DEXDc"/>
    <property type="match status" value="1"/>
</dbReference>
<dbReference type="GO" id="GO:0003724">
    <property type="term" value="F:RNA helicase activity"/>
    <property type="evidence" value="ECO:0007669"/>
    <property type="project" value="UniProtKB-EC"/>
</dbReference>
<evidence type="ECO:0000256" key="3">
    <source>
        <dbReference type="ARBA" id="ARBA00022741"/>
    </source>
</evidence>
<evidence type="ECO:0000256" key="10">
    <source>
        <dbReference type="PROSITE-ProRule" id="PRU00552"/>
    </source>
</evidence>
<dbReference type="GO" id="GO:0005829">
    <property type="term" value="C:cytosol"/>
    <property type="evidence" value="ECO:0007669"/>
    <property type="project" value="TreeGrafter"/>
</dbReference>
<evidence type="ECO:0000256" key="7">
    <source>
        <dbReference type="ARBA" id="ARBA00038437"/>
    </source>
</evidence>
<comment type="caution">
    <text evidence="15">The sequence shown here is derived from an EMBL/GenBank/DDBJ whole genome shotgun (WGS) entry which is preliminary data.</text>
</comment>
<protein>
    <recommendedName>
        <fullName evidence="9">ATP-dependent RNA helicase CshA</fullName>
        <ecNumber evidence="1">3.6.4.13</ecNumber>
    </recommendedName>
</protein>
<dbReference type="InterPro" id="IPR012677">
    <property type="entry name" value="Nucleotide-bd_a/b_plait_sf"/>
</dbReference>
<organism evidence="15 16">
    <name type="scientific">Clostridium lentum</name>
    <dbReference type="NCBI Taxonomy" id="2763037"/>
    <lineage>
        <taxon>Bacteria</taxon>
        <taxon>Bacillati</taxon>
        <taxon>Bacillota</taxon>
        <taxon>Clostridia</taxon>
        <taxon>Eubacteriales</taxon>
        <taxon>Clostridiaceae</taxon>
        <taxon>Clostridium</taxon>
    </lineage>
</organism>
<feature type="domain" description="Helicase ATP-binding" evidence="12">
    <location>
        <begin position="35"/>
        <end position="203"/>
    </location>
</feature>
<evidence type="ECO:0000256" key="11">
    <source>
        <dbReference type="RuleBase" id="RU000492"/>
    </source>
</evidence>
<dbReference type="InterPro" id="IPR000629">
    <property type="entry name" value="RNA-helicase_DEAD-box_CS"/>
</dbReference>
<evidence type="ECO:0000256" key="2">
    <source>
        <dbReference type="ARBA" id="ARBA00022490"/>
    </source>
</evidence>
<feature type="domain" description="DEAD-box RNA helicase Q" evidence="14">
    <location>
        <begin position="4"/>
        <end position="32"/>
    </location>
</feature>
<dbReference type="InterPro" id="IPR050079">
    <property type="entry name" value="DEAD_box_RNA_helicase"/>
</dbReference>
<accession>A0A8I0AF88</accession>
<dbReference type="GO" id="GO:0005524">
    <property type="term" value="F:ATP binding"/>
    <property type="evidence" value="ECO:0007669"/>
    <property type="project" value="UniProtKB-KW"/>
</dbReference>
<keyword evidence="2" id="KW-0963">Cytoplasm</keyword>
<gene>
    <name evidence="15" type="ORF">H8R92_11455</name>
</gene>
<evidence type="ECO:0000259" key="14">
    <source>
        <dbReference type="PROSITE" id="PS51195"/>
    </source>
</evidence>
<dbReference type="PROSITE" id="PS51195">
    <property type="entry name" value="Q_MOTIF"/>
    <property type="match status" value="1"/>
</dbReference>
<evidence type="ECO:0000313" key="15">
    <source>
        <dbReference type="EMBL" id="MBC5641017.1"/>
    </source>
</evidence>
<dbReference type="Gene3D" id="3.40.50.300">
    <property type="entry name" value="P-loop containing nucleotide triphosphate hydrolases"/>
    <property type="match status" value="2"/>
</dbReference>
<evidence type="ECO:0000256" key="5">
    <source>
        <dbReference type="ARBA" id="ARBA00022806"/>
    </source>
</evidence>